<feature type="chain" id="PRO_5009943248" evidence="1">
    <location>
        <begin position="26"/>
        <end position="118"/>
    </location>
</feature>
<protein>
    <submittedName>
        <fullName evidence="2">Uncharacterized protein</fullName>
    </submittedName>
</protein>
<evidence type="ECO:0000313" key="2">
    <source>
        <dbReference type="EMBL" id="SIS68936.1"/>
    </source>
</evidence>
<feature type="signal peptide" evidence="1">
    <location>
        <begin position="1"/>
        <end position="25"/>
    </location>
</feature>
<dbReference type="STRING" id="619304.SAMN05421760_103240"/>
<evidence type="ECO:0000313" key="3">
    <source>
        <dbReference type="Proteomes" id="UP000185999"/>
    </source>
</evidence>
<proteinExistence type="predicted"/>
<keyword evidence="3" id="KW-1185">Reference proteome</keyword>
<sequence length="118" mass="12646">MEFYKRSFCAFLSPLLVTFSGFIGAVDINNIPDSNEAVLLSDLEQVRGRGGIIDMTTIVNANADATLENNTAVNNINGFNIIDKGSFTEASGVFSIIQNTGNNVIIQDSTIITVTITP</sequence>
<reference evidence="3" key="1">
    <citation type="submission" date="2017-01" db="EMBL/GenBank/DDBJ databases">
        <authorList>
            <person name="Varghese N."/>
            <person name="Submissions S."/>
        </authorList>
    </citation>
    <scope>NUCLEOTIDE SEQUENCE [LARGE SCALE GENOMIC DNA]</scope>
    <source>
        <strain evidence="3">DSM 22306</strain>
    </source>
</reference>
<dbReference type="EMBL" id="FTOE01000003">
    <property type="protein sequence ID" value="SIS68936.1"/>
    <property type="molecule type" value="Genomic_DNA"/>
</dbReference>
<gene>
    <name evidence="2" type="ORF">SAMN05421760_103240</name>
</gene>
<organism evidence="2 3">
    <name type="scientific">Neptunomonas antarctica</name>
    <dbReference type="NCBI Taxonomy" id="619304"/>
    <lineage>
        <taxon>Bacteria</taxon>
        <taxon>Pseudomonadati</taxon>
        <taxon>Pseudomonadota</taxon>
        <taxon>Gammaproteobacteria</taxon>
        <taxon>Oceanospirillales</taxon>
        <taxon>Oceanospirillaceae</taxon>
        <taxon>Neptunomonas</taxon>
    </lineage>
</organism>
<keyword evidence="1" id="KW-0732">Signal</keyword>
<dbReference type="Proteomes" id="UP000185999">
    <property type="component" value="Unassembled WGS sequence"/>
</dbReference>
<dbReference type="AlphaFoldDB" id="A0A1N7L588"/>
<dbReference type="OrthoDB" id="5786382at2"/>
<evidence type="ECO:0000256" key="1">
    <source>
        <dbReference type="SAM" id="SignalP"/>
    </source>
</evidence>
<accession>A0A1N7L588</accession>
<dbReference type="RefSeq" id="WP_054340580.1">
    <property type="nucleotide sequence ID" value="NZ_FTOE01000003.1"/>
</dbReference>
<name>A0A1N7L588_9GAMM</name>